<comment type="caution">
    <text evidence="1">The sequence shown here is derived from an EMBL/GenBank/DDBJ whole genome shotgun (WGS) entry which is preliminary data.</text>
</comment>
<keyword evidence="2" id="KW-1185">Reference proteome</keyword>
<dbReference type="InterPro" id="IPR026797">
    <property type="entry name" value="HAUS_6"/>
</dbReference>
<dbReference type="Proteomes" id="UP000565698">
    <property type="component" value="Unassembled WGS sequence"/>
</dbReference>
<dbReference type="GO" id="GO:0008017">
    <property type="term" value="F:microtubule binding"/>
    <property type="evidence" value="ECO:0007669"/>
    <property type="project" value="TreeGrafter"/>
</dbReference>
<gene>
    <name evidence="1" type="primary">Haus6</name>
    <name evidence="1" type="ORF">THIORB_R15756</name>
</gene>
<dbReference type="GO" id="GO:0051225">
    <property type="term" value="P:spindle assembly"/>
    <property type="evidence" value="ECO:0007669"/>
    <property type="project" value="InterPro"/>
</dbReference>
<evidence type="ECO:0000313" key="1">
    <source>
        <dbReference type="EMBL" id="NXP14990.1"/>
    </source>
</evidence>
<dbReference type="OrthoDB" id="5575722at2759"/>
<protein>
    <submittedName>
        <fullName evidence="1">HAUS6 protein</fullName>
    </submittedName>
</protein>
<evidence type="ECO:0000313" key="2">
    <source>
        <dbReference type="Proteomes" id="UP000565698"/>
    </source>
</evidence>
<proteinExistence type="predicted"/>
<feature type="non-terminal residue" evidence="1">
    <location>
        <position position="1"/>
    </location>
</feature>
<reference evidence="1 2" key="1">
    <citation type="submission" date="2019-09" db="EMBL/GenBank/DDBJ databases">
        <title>Bird 10,000 Genomes (B10K) Project - Family phase.</title>
        <authorList>
            <person name="Zhang G."/>
        </authorList>
    </citation>
    <scope>NUCLEOTIDE SEQUENCE [LARGE SCALE GENOMIC DNA]</scope>
    <source>
        <strain evidence="1">B10K-DU-002-47</strain>
        <tissue evidence="1">Muscle</tissue>
    </source>
</reference>
<accession>A0A7L1XZ68</accession>
<name>A0A7L1XZ68_9AVES</name>
<dbReference type="GO" id="GO:0070652">
    <property type="term" value="C:HAUS complex"/>
    <property type="evidence" value="ECO:0007669"/>
    <property type="project" value="InterPro"/>
</dbReference>
<dbReference type="EMBL" id="VXBW01007903">
    <property type="protein sequence ID" value="NXP14990.1"/>
    <property type="molecule type" value="Genomic_DNA"/>
</dbReference>
<dbReference type="PANTHER" id="PTHR16151">
    <property type="entry name" value="HAUS AUGMIN-LIKE COMPLEX SUBUNIT 6"/>
    <property type="match status" value="1"/>
</dbReference>
<feature type="non-terminal residue" evidence="1">
    <location>
        <position position="171"/>
    </location>
</feature>
<organism evidence="1 2">
    <name type="scientific">Thinocorus orbignyianus</name>
    <dbReference type="NCBI Taxonomy" id="161742"/>
    <lineage>
        <taxon>Eukaryota</taxon>
        <taxon>Metazoa</taxon>
        <taxon>Chordata</taxon>
        <taxon>Craniata</taxon>
        <taxon>Vertebrata</taxon>
        <taxon>Euteleostomi</taxon>
        <taxon>Archelosauria</taxon>
        <taxon>Archosauria</taxon>
        <taxon>Dinosauria</taxon>
        <taxon>Saurischia</taxon>
        <taxon>Theropoda</taxon>
        <taxon>Coelurosauria</taxon>
        <taxon>Aves</taxon>
        <taxon>Neognathae</taxon>
        <taxon>Neoaves</taxon>
        <taxon>Aequornithes</taxon>
        <taxon>Ciconiiformes</taxon>
        <taxon>Thinocoridae</taxon>
        <taxon>Thinocorus</taxon>
    </lineage>
</organism>
<dbReference type="PANTHER" id="PTHR16151:SF2">
    <property type="entry name" value="HAUS AUGMIN-LIKE COMPLEX SUBUNIT 6"/>
    <property type="match status" value="1"/>
</dbReference>
<dbReference type="GO" id="GO:1990498">
    <property type="term" value="C:mitotic spindle microtubule"/>
    <property type="evidence" value="ECO:0007669"/>
    <property type="project" value="TreeGrafter"/>
</dbReference>
<dbReference type="AlphaFoldDB" id="A0A7L1XZ68"/>
<sequence>KVRDMWTVVIEILTSLEKEKEIVDHALQGHIGQYVLNGSSVAFSIPQLLAQRVENDVHQHWSGNVYEDGKLNFLMVIQLLNEALRTLRDEIHQSELTPHLEYIKTIIVKYTEILQTLQSIRLRLNKRYYASKSESISREQEDWKERWTNFLNQSPLNFILEHNPVSNVQFI</sequence>